<evidence type="ECO:0000256" key="7">
    <source>
        <dbReference type="ARBA" id="ARBA00022729"/>
    </source>
</evidence>
<evidence type="ECO:0000256" key="20">
    <source>
        <dbReference type="SAM" id="SignalP"/>
    </source>
</evidence>
<protein>
    <submittedName>
        <fullName evidence="23">Uncharacterized protein</fullName>
    </submittedName>
</protein>
<evidence type="ECO:0000256" key="2">
    <source>
        <dbReference type="ARBA" id="ARBA00022527"/>
    </source>
</evidence>
<dbReference type="PANTHER" id="PTHR27005:SF283">
    <property type="entry name" value="OS02G0633066 PROTEIN"/>
    <property type="match status" value="1"/>
</dbReference>
<dbReference type="GO" id="GO:0005524">
    <property type="term" value="F:ATP binding"/>
    <property type="evidence" value="ECO:0007669"/>
    <property type="project" value="UniProtKB-UniRule"/>
</dbReference>
<feature type="transmembrane region" description="Helical" evidence="19">
    <location>
        <begin position="354"/>
        <end position="375"/>
    </location>
</feature>
<keyword evidence="15" id="KW-0325">Glycoprotein</keyword>
<dbReference type="GO" id="GO:0007166">
    <property type="term" value="P:cell surface receptor signaling pathway"/>
    <property type="evidence" value="ECO:0007669"/>
    <property type="project" value="InterPro"/>
</dbReference>
<feature type="domain" description="EGF-like" evidence="22">
    <location>
        <begin position="292"/>
        <end position="326"/>
    </location>
</feature>
<evidence type="ECO:0000313" key="24">
    <source>
        <dbReference type="Proteomes" id="UP000541444"/>
    </source>
</evidence>
<gene>
    <name evidence="23" type="ORF">GIB67_033722</name>
</gene>
<feature type="domain" description="Protein kinase" evidence="21">
    <location>
        <begin position="726"/>
        <end position="1007"/>
    </location>
</feature>
<dbReference type="OrthoDB" id="4062651at2759"/>
<dbReference type="InterPro" id="IPR000719">
    <property type="entry name" value="Prot_kinase_dom"/>
</dbReference>
<dbReference type="InterPro" id="IPR049883">
    <property type="entry name" value="NOTCH1_EGF-like"/>
</dbReference>
<dbReference type="PANTHER" id="PTHR27005">
    <property type="entry name" value="WALL-ASSOCIATED RECEPTOR KINASE-LIKE 21"/>
    <property type="match status" value="1"/>
</dbReference>
<evidence type="ECO:0000256" key="10">
    <source>
        <dbReference type="ARBA" id="ARBA00022777"/>
    </source>
</evidence>
<proteinExistence type="predicted"/>
<dbReference type="Gene3D" id="1.10.510.10">
    <property type="entry name" value="Transferase(Phosphotransferase) domain 1"/>
    <property type="match status" value="2"/>
</dbReference>
<keyword evidence="7 20" id="KW-0732">Signal</keyword>
<dbReference type="FunFam" id="2.10.25.10:FF:000038">
    <property type="entry name" value="Fibrillin 2"/>
    <property type="match status" value="1"/>
</dbReference>
<accession>A0A7J7P4B9</accession>
<dbReference type="InterPro" id="IPR008271">
    <property type="entry name" value="Ser/Thr_kinase_AS"/>
</dbReference>
<dbReference type="SUPFAM" id="SSF56112">
    <property type="entry name" value="Protein kinase-like (PK-like)"/>
    <property type="match status" value="2"/>
</dbReference>
<keyword evidence="5" id="KW-0808">Transferase</keyword>
<dbReference type="InterPro" id="IPR000742">
    <property type="entry name" value="EGF"/>
</dbReference>
<comment type="caution">
    <text evidence="23">The sequence shown here is derived from an EMBL/GenBank/DDBJ whole genome shotgun (WGS) entry which is preliminary data.</text>
</comment>
<comment type="caution">
    <text evidence="17">Lacks conserved residue(s) required for the propagation of feature annotation.</text>
</comment>
<dbReference type="PROSITE" id="PS01187">
    <property type="entry name" value="EGF_CA"/>
    <property type="match status" value="1"/>
</dbReference>
<dbReference type="CDD" id="cd00054">
    <property type="entry name" value="EGF_CA"/>
    <property type="match status" value="1"/>
</dbReference>
<dbReference type="InterPro" id="IPR045274">
    <property type="entry name" value="WAK-like"/>
</dbReference>
<evidence type="ECO:0000259" key="22">
    <source>
        <dbReference type="PROSITE" id="PS50026"/>
    </source>
</evidence>
<evidence type="ECO:0000256" key="3">
    <source>
        <dbReference type="ARBA" id="ARBA00022536"/>
    </source>
</evidence>
<dbReference type="SMART" id="SM00179">
    <property type="entry name" value="EGF_CA"/>
    <property type="match status" value="2"/>
</dbReference>
<dbReference type="SMART" id="SM00220">
    <property type="entry name" value="S_TKc"/>
    <property type="match status" value="2"/>
</dbReference>
<dbReference type="GO" id="GO:0030247">
    <property type="term" value="F:polysaccharide binding"/>
    <property type="evidence" value="ECO:0007669"/>
    <property type="project" value="InterPro"/>
</dbReference>
<keyword evidence="3 17" id="KW-0245">EGF-like domain</keyword>
<dbReference type="InterPro" id="IPR018097">
    <property type="entry name" value="EGF_Ca-bd_CS"/>
</dbReference>
<evidence type="ECO:0000256" key="14">
    <source>
        <dbReference type="ARBA" id="ARBA00023157"/>
    </source>
</evidence>
<evidence type="ECO:0000256" key="12">
    <source>
        <dbReference type="ARBA" id="ARBA00022989"/>
    </source>
</evidence>
<dbReference type="InterPro" id="IPR025287">
    <property type="entry name" value="WAK_GUB"/>
</dbReference>
<feature type="binding site" evidence="18">
    <location>
        <position position="455"/>
    </location>
    <ligand>
        <name>ATP</name>
        <dbReference type="ChEBI" id="CHEBI:30616"/>
    </ligand>
</feature>
<evidence type="ECO:0000256" key="4">
    <source>
        <dbReference type="ARBA" id="ARBA00022553"/>
    </source>
</evidence>
<keyword evidence="14" id="KW-1015">Disulfide bond</keyword>
<dbReference type="InterPro" id="IPR011009">
    <property type="entry name" value="Kinase-like_dom_sf"/>
</dbReference>
<dbReference type="InterPro" id="IPR001881">
    <property type="entry name" value="EGF-like_Ca-bd_dom"/>
</dbReference>
<sequence length="1015" mass="113422">MLLQLLICLSWLTLASSDAMPGCQDTCGNVGIPYPFGVGDPKCYQQPELELVCNMSTSPPVLLLIPQRPDLDDNITVLNISLDGTMTVNLGVSYDCYNDLGASTSFSEWGTTLQNLFTFSDTRNKFTAIGCDTNGIMSDDTEEIFESGCMSVCANEDNVVEGSCSGIGCCQTVIPKGLKTMNVNLSSFYNHTKSWKFNPCSYALLADSSQFNFSRSDLSKFTGKEPEINNDITFPAVLDWVVGNETCEEAKTKLTSYYACGDNDCVDSTNGYRCNCRKGYHGNPYLIDGCTDVDECNDPTANDCAKICKNTLGSFSCSCQEGYHGDGRRIVDGSPWTGCTKNNFPIMKTTLGCMYAGVGSGFLFLLVGISWLYFCTQKRKLIQLKEKFFHQNGGYLLKLRISSQEGGFESSKIFSAEELKRATNNYDQSRILGRGGYGIVYKGILADNTVVAIKKSKIADETQIEQFINEILILTRVNHRNVVKLFGCCLETEVPLLVYEYVSNGNLFQRIHGDSFISWEDRLRIAAETAGAIAYLHSASSTPVIHRDVKSSNILLDGSLIAKVADFGASRLVPLDRTHVSTLVQGTLGYLDPEYFHSSQLTEKSDVYSFGVVLVELLTGEKPLCPGRSLDDRNLATYFITLLNENRFFQLLDSQIMNDRKERVVACTELAKRCLNLRGEDRPTMKEVAMELEGLRRFERNPWALQKNEERTSLVSESQDLYSVDLTSYTDNASGQYSMGVMMRRPDFSTLTGVTFYPNELDVFPVMRIYLIQMKSYNRLFPFEYHLLISYEDILDSDEELDLAASMNFVFRGYTYLFGCCLETEVSLLVYEYVSNGNFFQHIHGDSSISWDDRLRIAAETAGAITYLHSASSTPVIHRDVKSSNILLHGNLRAKVAHFGASSLVPLDGTHVSTLVQGALGYLDPEYFHSSQLTEKSDVYSFGVVLVELLTGEKPLCPERSQDDPNLATYFFTLLNENRFFQLLDSQIMNDGKERVVACTELAKRRLNLLHSERS</sequence>
<dbReference type="Pfam" id="PF13947">
    <property type="entry name" value="GUB_WAK_bind"/>
    <property type="match status" value="1"/>
</dbReference>
<evidence type="ECO:0000256" key="18">
    <source>
        <dbReference type="PROSITE-ProRule" id="PRU10141"/>
    </source>
</evidence>
<evidence type="ECO:0000256" key="13">
    <source>
        <dbReference type="ARBA" id="ARBA00023136"/>
    </source>
</evidence>
<dbReference type="PROSITE" id="PS50026">
    <property type="entry name" value="EGF_3"/>
    <property type="match status" value="1"/>
</dbReference>
<dbReference type="PROSITE" id="PS50011">
    <property type="entry name" value="PROTEIN_KINASE_DOM"/>
    <property type="match status" value="2"/>
</dbReference>
<dbReference type="Pfam" id="PF07645">
    <property type="entry name" value="EGF_CA"/>
    <property type="match status" value="1"/>
</dbReference>
<keyword evidence="24" id="KW-1185">Reference proteome</keyword>
<dbReference type="AlphaFoldDB" id="A0A7J7P4B9"/>
<evidence type="ECO:0000256" key="9">
    <source>
        <dbReference type="ARBA" id="ARBA00022741"/>
    </source>
</evidence>
<keyword evidence="2" id="KW-0723">Serine/threonine-protein kinase</keyword>
<dbReference type="CDD" id="cd14066">
    <property type="entry name" value="STKc_IRAK"/>
    <property type="match status" value="1"/>
</dbReference>
<name>A0A7J7P4B9_9MAGN</name>
<dbReference type="InterPro" id="IPR017441">
    <property type="entry name" value="Protein_kinase_ATP_BS"/>
</dbReference>
<dbReference type="Gene3D" id="2.10.25.10">
    <property type="entry name" value="Laminin"/>
    <property type="match status" value="1"/>
</dbReference>
<evidence type="ECO:0000256" key="11">
    <source>
        <dbReference type="ARBA" id="ARBA00022840"/>
    </source>
</evidence>
<dbReference type="SMART" id="SM00181">
    <property type="entry name" value="EGF"/>
    <property type="match status" value="2"/>
</dbReference>
<dbReference type="GO" id="GO:0005509">
    <property type="term" value="F:calcium ion binding"/>
    <property type="evidence" value="ECO:0007669"/>
    <property type="project" value="InterPro"/>
</dbReference>
<dbReference type="Pfam" id="PF00069">
    <property type="entry name" value="Pkinase"/>
    <property type="match status" value="2"/>
</dbReference>
<dbReference type="EMBL" id="JACGCM010000287">
    <property type="protein sequence ID" value="KAF6174190.1"/>
    <property type="molecule type" value="Genomic_DNA"/>
</dbReference>
<keyword evidence="10" id="KW-0418">Kinase</keyword>
<dbReference type="FunFam" id="3.30.200.20:FF:000043">
    <property type="entry name" value="Wall-associated receptor kinase 2"/>
    <property type="match status" value="1"/>
</dbReference>
<comment type="function">
    <text evidence="16">Serine/threonine-protein kinase that may function as a signaling receptor of extracellular matrix component. Binding to pectin may have significance in the control of cell expansion, morphogenesis and development.</text>
</comment>
<dbReference type="InterPro" id="IPR000152">
    <property type="entry name" value="EGF-type_Asp/Asn_hydroxyl_site"/>
</dbReference>
<evidence type="ECO:0000256" key="1">
    <source>
        <dbReference type="ARBA" id="ARBA00004479"/>
    </source>
</evidence>
<keyword evidence="12 19" id="KW-1133">Transmembrane helix</keyword>
<comment type="subcellular location">
    <subcellularLocation>
        <location evidence="1">Membrane</location>
        <topology evidence="1">Single-pass type I membrane protein</topology>
    </subcellularLocation>
</comment>
<keyword evidence="9 18" id="KW-0547">Nucleotide-binding</keyword>
<evidence type="ECO:0000256" key="17">
    <source>
        <dbReference type="PROSITE-ProRule" id="PRU00076"/>
    </source>
</evidence>
<dbReference type="Proteomes" id="UP000541444">
    <property type="component" value="Unassembled WGS sequence"/>
</dbReference>
<dbReference type="PROSITE" id="PS00108">
    <property type="entry name" value="PROTEIN_KINASE_ST"/>
    <property type="match status" value="2"/>
</dbReference>
<reference evidence="23 24" key="1">
    <citation type="journal article" date="2020" name="IScience">
        <title>Genome Sequencing of the Endangered Kingdonia uniflora (Circaeasteraceae, Ranunculales) Reveals Potential Mechanisms of Evolutionary Specialization.</title>
        <authorList>
            <person name="Sun Y."/>
            <person name="Deng T."/>
            <person name="Zhang A."/>
            <person name="Moore M.J."/>
            <person name="Landis J.B."/>
            <person name="Lin N."/>
            <person name="Zhang H."/>
            <person name="Zhang X."/>
            <person name="Huang J."/>
            <person name="Zhang X."/>
            <person name="Sun H."/>
            <person name="Wang H."/>
        </authorList>
    </citation>
    <scope>NUCLEOTIDE SEQUENCE [LARGE SCALE GENOMIC DNA]</scope>
    <source>
        <strain evidence="23">TB1705</strain>
        <tissue evidence="23">Leaf</tissue>
    </source>
</reference>
<dbReference type="GO" id="GO:0004674">
    <property type="term" value="F:protein serine/threonine kinase activity"/>
    <property type="evidence" value="ECO:0007669"/>
    <property type="project" value="UniProtKB-KW"/>
</dbReference>
<dbReference type="Gene3D" id="3.30.200.20">
    <property type="entry name" value="Phosphorylase Kinase, domain 1"/>
    <property type="match status" value="1"/>
</dbReference>
<evidence type="ECO:0000256" key="5">
    <source>
        <dbReference type="ARBA" id="ARBA00022679"/>
    </source>
</evidence>
<feature type="chain" id="PRO_5029609802" evidence="20">
    <location>
        <begin position="18"/>
        <end position="1015"/>
    </location>
</feature>
<dbReference type="PROSITE" id="PS00010">
    <property type="entry name" value="ASX_HYDROXYL"/>
    <property type="match status" value="1"/>
</dbReference>
<evidence type="ECO:0000256" key="6">
    <source>
        <dbReference type="ARBA" id="ARBA00022692"/>
    </source>
</evidence>
<evidence type="ECO:0000313" key="23">
    <source>
        <dbReference type="EMBL" id="KAF6174190.1"/>
    </source>
</evidence>
<keyword evidence="4" id="KW-0597">Phosphoprotein</keyword>
<dbReference type="PROSITE" id="PS00107">
    <property type="entry name" value="PROTEIN_KINASE_ATP"/>
    <property type="match status" value="1"/>
</dbReference>
<dbReference type="GO" id="GO:0005886">
    <property type="term" value="C:plasma membrane"/>
    <property type="evidence" value="ECO:0007669"/>
    <property type="project" value="TreeGrafter"/>
</dbReference>
<evidence type="ECO:0000256" key="19">
    <source>
        <dbReference type="SAM" id="Phobius"/>
    </source>
</evidence>
<feature type="domain" description="Protein kinase" evidence="21">
    <location>
        <begin position="426"/>
        <end position="704"/>
    </location>
</feature>
<keyword evidence="6 19" id="KW-0812">Transmembrane</keyword>
<organism evidence="23 24">
    <name type="scientific">Kingdonia uniflora</name>
    <dbReference type="NCBI Taxonomy" id="39325"/>
    <lineage>
        <taxon>Eukaryota</taxon>
        <taxon>Viridiplantae</taxon>
        <taxon>Streptophyta</taxon>
        <taxon>Embryophyta</taxon>
        <taxon>Tracheophyta</taxon>
        <taxon>Spermatophyta</taxon>
        <taxon>Magnoliopsida</taxon>
        <taxon>Ranunculales</taxon>
        <taxon>Circaeasteraceae</taxon>
        <taxon>Kingdonia</taxon>
    </lineage>
</organism>
<keyword evidence="8" id="KW-0677">Repeat</keyword>
<feature type="signal peptide" evidence="20">
    <location>
        <begin position="1"/>
        <end position="17"/>
    </location>
</feature>
<dbReference type="FunFam" id="1.10.510.10:FF:000084">
    <property type="entry name" value="Wall-associated receptor kinase 2"/>
    <property type="match status" value="2"/>
</dbReference>
<evidence type="ECO:0000256" key="8">
    <source>
        <dbReference type="ARBA" id="ARBA00022737"/>
    </source>
</evidence>
<evidence type="ECO:0000256" key="16">
    <source>
        <dbReference type="ARBA" id="ARBA00058961"/>
    </source>
</evidence>
<evidence type="ECO:0000259" key="21">
    <source>
        <dbReference type="PROSITE" id="PS50011"/>
    </source>
</evidence>
<dbReference type="SUPFAM" id="SSF57196">
    <property type="entry name" value="EGF/Laminin"/>
    <property type="match status" value="1"/>
</dbReference>
<keyword evidence="11 18" id="KW-0067">ATP-binding</keyword>
<evidence type="ECO:0000256" key="15">
    <source>
        <dbReference type="ARBA" id="ARBA00023180"/>
    </source>
</evidence>
<keyword evidence="13 19" id="KW-0472">Membrane</keyword>